<keyword evidence="15" id="KW-1185">Reference proteome</keyword>
<dbReference type="CDD" id="cd21117">
    <property type="entry name" value="Twitch_MoaA"/>
    <property type="match status" value="1"/>
</dbReference>
<feature type="binding site" evidence="12">
    <location>
        <position position="77"/>
    </location>
    <ligand>
        <name>GTP</name>
        <dbReference type="ChEBI" id="CHEBI:37565"/>
    </ligand>
</feature>
<dbReference type="InterPro" id="IPR010505">
    <property type="entry name" value="MoaA_twitch"/>
</dbReference>
<keyword evidence="8 12" id="KW-0342">GTP-binding</keyword>
<feature type="binding site" evidence="12">
    <location>
        <position position="40"/>
    </location>
    <ligand>
        <name>[4Fe-4S] cluster</name>
        <dbReference type="ChEBI" id="CHEBI:49883"/>
        <label>1</label>
        <note>4Fe-4S-S-AdoMet</note>
    </ligand>
</feature>
<keyword evidence="6 12" id="KW-0408">Iron</keyword>
<accession>A0ABN3FJ01</accession>
<dbReference type="PROSITE" id="PS01305">
    <property type="entry name" value="MOAA_NIFB_PQQE"/>
    <property type="match status" value="1"/>
</dbReference>
<feature type="binding site" evidence="12">
    <location>
        <position position="290"/>
    </location>
    <ligand>
        <name>[4Fe-4S] cluster</name>
        <dbReference type="ChEBI" id="CHEBI:49883"/>
        <label>2</label>
        <note>4Fe-4S-substrate</note>
    </ligand>
</feature>
<evidence type="ECO:0000256" key="8">
    <source>
        <dbReference type="ARBA" id="ARBA00023134"/>
    </source>
</evidence>
<proteinExistence type="inferred from homology"/>
<protein>
    <recommendedName>
        <fullName evidence="1 12">GTP 3',8-cyclase</fullName>
        <ecNumber evidence="1 12">4.1.99.22</ecNumber>
    </recommendedName>
    <alternativeName>
        <fullName evidence="12">Molybdenum cofactor biosynthesis protein A</fullName>
    </alternativeName>
</protein>
<dbReference type="SMART" id="SM00729">
    <property type="entry name" value="Elp3"/>
    <property type="match status" value="1"/>
</dbReference>
<evidence type="ECO:0000256" key="11">
    <source>
        <dbReference type="ARBA" id="ARBA00048697"/>
    </source>
</evidence>
<evidence type="ECO:0000256" key="6">
    <source>
        <dbReference type="ARBA" id="ARBA00023004"/>
    </source>
</evidence>
<keyword evidence="3 12" id="KW-0949">S-adenosyl-L-methionine</keyword>
<dbReference type="EC" id="4.1.99.22" evidence="1 12"/>
<dbReference type="SUPFAM" id="SSF102114">
    <property type="entry name" value="Radical SAM enzymes"/>
    <property type="match status" value="1"/>
</dbReference>
<feature type="binding site" evidence="12">
    <location>
        <position position="169"/>
    </location>
    <ligand>
        <name>GTP</name>
        <dbReference type="ChEBI" id="CHEBI:37565"/>
    </ligand>
</feature>
<reference evidence="14 15" key="1">
    <citation type="journal article" date="2019" name="Int. J. Syst. Evol. Microbiol.">
        <title>The Global Catalogue of Microorganisms (GCM) 10K type strain sequencing project: providing services to taxonomists for standard genome sequencing and annotation.</title>
        <authorList>
            <consortium name="The Broad Institute Genomics Platform"/>
            <consortium name="The Broad Institute Genome Sequencing Center for Infectious Disease"/>
            <person name="Wu L."/>
            <person name="Ma J."/>
        </authorList>
    </citation>
    <scope>NUCLEOTIDE SEQUENCE [LARGE SCALE GENOMIC DNA]</scope>
    <source>
        <strain evidence="14 15">JCM 3272</strain>
    </source>
</reference>
<comment type="subunit">
    <text evidence="12">Monomer and homodimer.</text>
</comment>
<dbReference type="InterPro" id="IPR006638">
    <property type="entry name" value="Elp3/MiaA/NifB-like_rSAM"/>
</dbReference>
<dbReference type="Pfam" id="PF04055">
    <property type="entry name" value="Radical_SAM"/>
    <property type="match status" value="1"/>
</dbReference>
<evidence type="ECO:0000256" key="7">
    <source>
        <dbReference type="ARBA" id="ARBA00023014"/>
    </source>
</evidence>
<dbReference type="EMBL" id="BAAARV010000005">
    <property type="protein sequence ID" value="GAA2330941.1"/>
    <property type="molecule type" value="Genomic_DNA"/>
</dbReference>
<keyword evidence="5 12" id="KW-0547">Nucleotide-binding</keyword>
<evidence type="ECO:0000313" key="15">
    <source>
        <dbReference type="Proteomes" id="UP001501444"/>
    </source>
</evidence>
<comment type="function">
    <text evidence="12">Catalyzes the cyclization of GTP to (8S)-3',8-cyclo-7,8-dihydroguanosine 5'-triphosphate.</text>
</comment>
<feature type="binding site" evidence="12">
    <location>
        <position position="276"/>
    </location>
    <ligand>
        <name>[4Fe-4S] cluster</name>
        <dbReference type="ChEBI" id="CHEBI:49883"/>
        <label>2</label>
        <note>4Fe-4S-substrate</note>
    </ligand>
</feature>
<dbReference type="InterPro" id="IPR050105">
    <property type="entry name" value="MoCo_biosynth_MoaA/MoaC"/>
</dbReference>
<gene>
    <name evidence="12 14" type="primary">moaA</name>
    <name evidence="14" type="ORF">GCM10010170_009280</name>
</gene>
<dbReference type="SFLD" id="SFLDG01383">
    <property type="entry name" value="cyclic_pyranopterin_phosphate"/>
    <property type="match status" value="1"/>
</dbReference>
<dbReference type="InterPro" id="IPR013785">
    <property type="entry name" value="Aldolase_TIM"/>
</dbReference>
<dbReference type="InterPro" id="IPR040064">
    <property type="entry name" value="MoaA-like"/>
</dbReference>
<dbReference type="PANTHER" id="PTHR22960:SF0">
    <property type="entry name" value="MOLYBDENUM COFACTOR BIOSYNTHESIS PROTEIN 1"/>
    <property type="match status" value="1"/>
</dbReference>
<evidence type="ECO:0000256" key="12">
    <source>
        <dbReference type="HAMAP-Rule" id="MF_01225"/>
    </source>
</evidence>
<comment type="catalytic activity">
    <reaction evidence="11 12">
        <text>GTP + AH2 + S-adenosyl-L-methionine = (8S)-3',8-cyclo-7,8-dihydroguanosine 5'-triphosphate + 5'-deoxyadenosine + L-methionine + A + H(+)</text>
        <dbReference type="Rhea" id="RHEA:49576"/>
        <dbReference type="ChEBI" id="CHEBI:13193"/>
        <dbReference type="ChEBI" id="CHEBI:15378"/>
        <dbReference type="ChEBI" id="CHEBI:17319"/>
        <dbReference type="ChEBI" id="CHEBI:17499"/>
        <dbReference type="ChEBI" id="CHEBI:37565"/>
        <dbReference type="ChEBI" id="CHEBI:57844"/>
        <dbReference type="ChEBI" id="CHEBI:59789"/>
        <dbReference type="ChEBI" id="CHEBI:131766"/>
        <dbReference type="EC" id="4.1.99.22"/>
    </reaction>
</comment>
<comment type="cofactor">
    <cofactor evidence="12">
        <name>[4Fe-4S] cluster</name>
        <dbReference type="ChEBI" id="CHEBI:49883"/>
    </cofactor>
    <text evidence="12">Binds 2 [4Fe-4S] clusters. Binds 1 [4Fe-4S] cluster coordinated with 3 cysteines and an exchangeable S-adenosyl-L-methionine and 1 [4Fe-4S] cluster coordinated with 3 cysteines and the GTP-derived substrate.</text>
</comment>
<feature type="binding site" evidence="12">
    <location>
        <position position="81"/>
    </location>
    <ligand>
        <name>S-adenosyl-L-methionine</name>
        <dbReference type="ChEBI" id="CHEBI:59789"/>
    </ligand>
</feature>
<feature type="binding site" evidence="12">
    <location>
        <position position="26"/>
    </location>
    <ligand>
        <name>GTP</name>
        <dbReference type="ChEBI" id="CHEBI:37565"/>
    </ligand>
</feature>
<dbReference type="InterPro" id="IPR013483">
    <property type="entry name" value="MoaA"/>
</dbReference>
<keyword evidence="9 12" id="KW-0501">Molybdenum cofactor biosynthesis</keyword>
<feature type="binding site" evidence="12">
    <location>
        <position position="37"/>
    </location>
    <ligand>
        <name>[4Fe-4S] cluster</name>
        <dbReference type="ChEBI" id="CHEBI:49883"/>
        <label>1</label>
        <note>4Fe-4S-S-AdoMet</note>
    </ligand>
</feature>
<feature type="domain" description="Radical SAM core" evidence="13">
    <location>
        <begin position="17"/>
        <end position="243"/>
    </location>
</feature>
<comment type="similarity">
    <text evidence="12">Belongs to the radical SAM superfamily. MoaA family.</text>
</comment>
<dbReference type="Proteomes" id="UP001501444">
    <property type="component" value="Unassembled WGS sequence"/>
</dbReference>
<feature type="binding site" evidence="12">
    <location>
        <position position="273"/>
    </location>
    <ligand>
        <name>[4Fe-4S] cluster</name>
        <dbReference type="ChEBI" id="CHEBI:49883"/>
        <label>2</label>
        <note>4Fe-4S-substrate</note>
    </ligand>
</feature>
<dbReference type="NCBIfam" id="TIGR02666">
    <property type="entry name" value="moaA"/>
    <property type="match status" value="1"/>
</dbReference>
<dbReference type="SFLD" id="SFLDS00029">
    <property type="entry name" value="Radical_SAM"/>
    <property type="match status" value="1"/>
</dbReference>
<evidence type="ECO:0000256" key="9">
    <source>
        <dbReference type="ARBA" id="ARBA00023150"/>
    </source>
</evidence>
<evidence type="ECO:0000256" key="10">
    <source>
        <dbReference type="ARBA" id="ARBA00023239"/>
    </source>
</evidence>
<feature type="binding site" evidence="12">
    <location>
        <position position="132"/>
    </location>
    <ligand>
        <name>S-adenosyl-L-methionine</name>
        <dbReference type="ChEBI" id="CHEBI:59789"/>
    </ligand>
</feature>
<evidence type="ECO:0000256" key="1">
    <source>
        <dbReference type="ARBA" id="ARBA00012167"/>
    </source>
</evidence>
<dbReference type="Gene3D" id="3.20.20.70">
    <property type="entry name" value="Aldolase class I"/>
    <property type="match status" value="1"/>
</dbReference>
<comment type="caution">
    <text evidence="14">The sequence shown here is derived from an EMBL/GenBank/DDBJ whole genome shotgun (WGS) entry which is preliminary data.</text>
</comment>
<evidence type="ECO:0000256" key="5">
    <source>
        <dbReference type="ARBA" id="ARBA00022741"/>
    </source>
</evidence>
<feature type="binding site" evidence="12">
    <location>
        <position position="39"/>
    </location>
    <ligand>
        <name>S-adenosyl-L-methionine</name>
        <dbReference type="ChEBI" id="CHEBI:59789"/>
    </ligand>
</feature>
<evidence type="ECO:0000259" key="13">
    <source>
        <dbReference type="PROSITE" id="PS51918"/>
    </source>
</evidence>
<dbReference type="RefSeq" id="WP_344610929.1">
    <property type="nucleotide sequence ID" value="NZ_BAAARV010000005.1"/>
</dbReference>
<sequence>MTRSEPHEPPGAGLADRHGRVATDLRVSLTDRCNLRCTYCMPAEGLDWLPNPSLLTDAEVVRLIDLAVHRLGVTEVRFTGGEPLLRRGLVDIVRAVAALPGRPRTMLTTNGIGLARLAAPLAAAGLDRVNVSLDTTDPARFRELTRRDRHADVVAGLTAAAEAGLLPVKMNAVLLRGLNDDEPVELLRFALERGYELRFIEQMPLDAGHTWRREEMVTGAEILARLRAAFVLHPDPQARGGAPAETWVVDGYTAVGGGPARVGVIASVSSPFCGACDRTRLTADGAVRSCLFAQEETDLRGALRAGATDEEIADLWRKAMWAKPAGHGIDDPRFLQPARPMSAIGG</sequence>
<keyword evidence="7 12" id="KW-0411">Iron-sulfur</keyword>
<evidence type="ECO:0000256" key="4">
    <source>
        <dbReference type="ARBA" id="ARBA00022723"/>
    </source>
</evidence>
<dbReference type="PROSITE" id="PS51918">
    <property type="entry name" value="RADICAL_SAM"/>
    <property type="match status" value="1"/>
</dbReference>
<feature type="binding site" evidence="12">
    <location>
        <position position="33"/>
    </location>
    <ligand>
        <name>[4Fe-4S] cluster</name>
        <dbReference type="ChEBI" id="CHEBI:49883"/>
        <label>1</label>
        <note>4Fe-4S-S-AdoMet</note>
    </ligand>
</feature>
<dbReference type="SFLD" id="SFLDG01067">
    <property type="entry name" value="SPASM/twitch_domain_containing"/>
    <property type="match status" value="1"/>
</dbReference>
<keyword evidence="10 12" id="KW-0456">Lyase</keyword>
<keyword evidence="2 12" id="KW-0004">4Fe-4S</keyword>
<evidence type="ECO:0000256" key="3">
    <source>
        <dbReference type="ARBA" id="ARBA00022691"/>
    </source>
</evidence>
<feature type="binding site" evidence="12">
    <location>
        <position position="203"/>
    </location>
    <ligand>
        <name>S-adenosyl-L-methionine</name>
        <dbReference type="ChEBI" id="CHEBI:59789"/>
    </ligand>
</feature>
<dbReference type="InterPro" id="IPR000385">
    <property type="entry name" value="MoaA_NifB_PqqE_Fe-S-bd_CS"/>
</dbReference>
<comment type="pathway">
    <text evidence="12">Cofactor biosynthesis; molybdopterin biosynthesis.</text>
</comment>
<feature type="binding site" evidence="12">
    <location>
        <begin position="278"/>
        <end position="280"/>
    </location>
    <ligand>
        <name>GTP</name>
        <dbReference type="ChEBI" id="CHEBI:37565"/>
    </ligand>
</feature>
<dbReference type="SFLD" id="SFLDG01386">
    <property type="entry name" value="main_SPASM_domain-containing"/>
    <property type="match status" value="1"/>
</dbReference>
<organism evidence="14 15">
    <name type="scientific">Dactylosporangium salmoneum</name>
    <dbReference type="NCBI Taxonomy" id="53361"/>
    <lineage>
        <taxon>Bacteria</taxon>
        <taxon>Bacillati</taxon>
        <taxon>Actinomycetota</taxon>
        <taxon>Actinomycetes</taxon>
        <taxon>Micromonosporales</taxon>
        <taxon>Micromonosporaceae</taxon>
        <taxon>Dactylosporangium</taxon>
    </lineage>
</organism>
<dbReference type="CDD" id="cd01335">
    <property type="entry name" value="Radical_SAM"/>
    <property type="match status" value="1"/>
</dbReference>
<evidence type="ECO:0000256" key="2">
    <source>
        <dbReference type="ARBA" id="ARBA00022485"/>
    </source>
</evidence>
<evidence type="ECO:0000313" key="14">
    <source>
        <dbReference type="EMBL" id="GAA2330941.1"/>
    </source>
</evidence>
<dbReference type="InterPro" id="IPR058240">
    <property type="entry name" value="rSAM_sf"/>
</dbReference>
<dbReference type="Pfam" id="PF06463">
    <property type="entry name" value="Mob_synth_C"/>
    <property type="match status" value="1"/>
</dbReference>
<name>A0ABN3FJ01_9ACTN</name>
<dbReference type="HAMAP" id="MF_01225_B">
    <property type="entry name" value="MoaA_B"/>
    <property type="match status" value="1"/>
</dbReference>
<dbReference type="InterPro" id="IPR007197">
    <property type="entry name" value="rSAM"/>
</dbReference>
<dbReference type="PANTHER" id="PTHR22960">
    <property type="entry name" value="MOLYBDOPTERIN COFACTOR SYNTHESIS PROTEIN A"/>
    <property type="match status" value="1"/>
</dbReference>
<feature type="binding site" evidence="12">
    <location>
        <position position="108"/>
    </location>
    <ligand>
        <name>GTP</name>
        <dbReference type="ChEBI" id="CHEBI:37565"/>
    </ligand>
</feature>
<keyword evidence="4 12" id="KW-0479">Metal-binding</keyword>